<keyword evidence="1" id="KW-1133">Transmembrane helix</keyword>
<dbReference type="InterPro" id="IPR050879">
    <property type="entry name" value="Acyltransferase_3"/>
</dbReference>
<sequence length="646" mass="73680">MTVNLNQQHADKQLSHPKYRPDIDGLRAIAVLSVVIFHAFPTWVKGGFVGVDIFFVISGFLISTIIFENLSKDSFSFFEFYSRRVKRIYPVLLVVLSVCFLFGWFALLADEFKILGKHLAAGAGFVSNLVLWSESGYFDNAADTKPLLHLWSLGVEEQFYIIWPLLAWFAWKKKFNFLWVSFSILLVSFLLNIVQVHSNATATFYSPQTRFWELLIGSSLAYVKLFKSDLLDNLPPNAKNLSSVIGLTLIGLAVTTITKESAFPGWWALMPTVGTALIIAAGMGAWVNQKVLSNKILVWVGLISFPLYLWHWPLLSFEHILISELPTPKVRIIAILAAFVLAWLSYQFVEKPLRFRKDKKVTIILFSLMIAVGLVGYVTYLKDGLKSREVANLQVVNQGDVGHDEFREYYQAHFKLCTPLAIRKEALPWKDTVRCFQSKEGQIDTVIIGDSHAEHLFLGLAEELKNKNVGYYIKSGLPIISNKEFSAIFNEVANNQKITTVIMSSYWSQRLKEVPTDSSFKNELQKTINMLNKHNKNIYILDDTPNFSFSPKNCKFSGSYLRWHTCEDEATFFGKQKARYIHTLDDIEKVNLNVKILRTTQLFCDENFCYMAKNGELLYRDPNHLSINGSRFVAKNIILSNSNLSQ</sequence>
<feature type="transmembrane region" description="Helical" evidence="1">
    <location>
        <begin position="88"/>
        <end position="109"/>
    </location>
</feature>
<dbReference type="GO" id="GO:0016747">
    <property type="term" value="F:acyltransferase activity, transferring groups other than amino-acyl groups"/>
    <property type="evidence" value="ECO:0007669"/>
    <property type="project" value="InterPro"/>
</dbReference>
<feature type="transmembrane region" description="Helical" evidence="1">
    <location>
        <begin position="361"/>
        <end position="380"/>
    </location>
</feature>
<dbReference type="RefSeq" id="WP_013148931.1">
    <property type="nucleotide sequence ID" value="NC_014207.1"/>
</dbReference>
<dbReference type="eggNOG" id="COG1835">
    <property type="taxonomic scope" value="Bacteria"/>
</dbReference>
<keyword evidence="4" id="KW-0808">Transferase</keyword>
<reference evidence="4 5" key="2">
    <citation type="journal article" date="2011" name="J. Bacteriol.">
        <title>Genomes of three methylotrophs from a single niche uncover genetic and metabolic divergence of Methylophilaceae.</title>
        <authorList>
            <person name="Lapidus A."/>
            <person name="Clum A."/>
            <person name="Labutti K."/>
            <person name="Kaluzhnaya M.G."/>
            <person name="Lim S."/>
            <person name="Beck D.A."/>
            <person name="Glavina Del Rio T."/>
            <person name="Nolan M."/>
            <person name="Mavromatis K."/>
            <person name="Huntemann M."/>
            <person name="Lucas S."/>
            <person name="Lidstrom M.E."/>
            <person name="Ivanova N."/>
            <person name="Chistoserdova L."/>
        </authorList>
    </citation>
    <scope>NUCLEOTIDE SEQUENCE [LARGE SCALE GENOMIC DNA]</scope>
    <source>
        <strain evidence="4 5">301</strain>
    </source>
</reference>
<name>D7DLF2_METV0</name>
<dbReference type="GO" id="GO:0009103">
    <property type="term" value="P:lipopolysaccharide biosynthetic process"/>
    <property type="evidence" value="ECO:0007669"/>
    <property type="project" value="TreeGrafter"/>
</dbReference>
<feature type="domain" description="Acyltransferase 3" evidence="2">
    <location>
        <begin position="22"/>
        <end position="345"/>
    </location>
</feature>
<keyword evidence="1" id="KW-0812">Transmembrane</keyword>
<keyword evidence="4" id="KW-0012">Acyltransferase</keyword>
<dbReference type="Pfam" id="PF01757">
    <property type="entry name" value="Acyl_transf_3"/>
    <property type="match status" value="1"/>
</dbReference>
<feature type="transmembrane region" description="Helical" evidence="1">
    <location>
        <begin position="264"/>
        <end position="287"/>
    </location>
</feature>
<feature type="transmembrane region" description="Helical" evidence="1">
    <location>
        <begin position="25"/>
        <end position="41"/>
    </location>
</feature>
<dbReference type="Pfam" id="PF19040">
    <property type="entry name" value="SGNH"/>
    <property type="match status" value="1"/>
</dbReference>
<dbReference type="KEGG" id="meh:M301_2258"/>
<organism evidence="4 5">
    <name type="scientific">Methylotenera versatilis (strain 301)</name>
    <dbReference type="NCBI Taxonomy" id="666681"/>
    <lineage>
        <taxon>Bacteria</taxon>
        <taxon>Pseudomonadati</taxon>
        <taxon>Pseudomonadota</taxon>
        <taxon>Betaproteobacteria</taxon>
        <taxon>Nitrosomonadales</taxon>
        <taxon>Methylophilaceae</taxon>
        <taxon>Methylotenera</taxon>
    </lineage>
</organism>
<dbReference type="PANTHER" id="PTHR23028">
    <property type="entry name" value="ACETYLTRANSFERASE"/>
    <property type="match status" value="1"/>
</dbReference>
<feature type="transmembrane region" description="Helical" evidence="1">
    <location>
        <begin position="332"/>
        <end position="349"/>
    </location>
</feature>
<evidence type="ECO:0000313" key="4">
    <source>
        <dbReference type="EMBL" id="ADI30623.1"/>
    </source>
</evidence>
<dbReference type="Proteomes" id="UP000000383">
    <property type="component" value="Chromosome"/>
</dbReference>
<gene>
    <name evidence="4" type="ordered locus">M301_2258</name>
</gene>
<dbReference type="InterPro" id="IPR043968">
    <property type="entry name" value="SGNH"/>
</dbReference>
<keyword evidence="5" id="KW-1185">Reference proteome</keyword>
<dbReference type="HOGENOM" id="CLU_005679_10_1_4"/>
<feature type="domain" description="SGNH" evidence="3">
    <location>
        <begin position="434"/>
        <end position="635"/>
    </location>
</feature>
<feature type="transmembrane region" description="Helical" evidence="1">
    <location>
        <begin position="47"/>
        <end position="67"/>
    </location>
</feature>
<dbReference type="InterPro" id="IPR002656">
    <property type="entry name" value="Acyl_transf_3_dom"/>
</dbReference>
<feature type="transmembrane region" description="Helical" evidence="1">
    <location>
        <begin position="148"/>
        <end position="170"/>
    </location>
</feature>
<evidence type="ECO:0000259" key="3">
    <source>
        <dbReference type="Pfam" id="PF19040"/>
    </source>
</evidence>
<dbReference type="PANTHER" id="PTHR23028:SF53">
    <property type="entry name" value="ACYL_TRANSF_3 DOMAIN-CONTAINING PROTEIN"/>
    <property type="match status" value="1"/>
</dbReference>
<evidence type="ECO:0000259" key="2">
    <source>
        <dbReference type="Pfam" id="PF01757"/>
    </source>
</evidence>
<protein>
    <submittedName>
        <fullName evidence="4">Acyltransferase 3</fullName>
    </submittedName>
</protein>
<dbReference type="OrthoDB" id="9814807at2"/>
<proteinExistence type="predicted"/>
<dbReference type="STRING" id="666681.M301_2258"/>
<feature type="transmembrane region" description="Helical" evidence="1">
    <location>
        <begin position="177"/>
        <end position="197"/>
    </location>
</feature>
<evidence type="ECO:0000256" key="1">
    <source>
        <dbReference type="SAM" id="Phobius"/>
    </source>
</evidence>
<reference evidence="5" key="1">
    <citation type="submission" date="2010-05" db="EMBL/GenBank/DDBJ databases">
        <title>Complete sequence of Methylotenera sp. 301.</title>
        <authorList>
            <person name="Lucas S."/>
            <person name="Copeland A."/>
            <person name="Lapidus A."/>
            <person name="Cheng J.-F."/>
            <person name="Bruce D."/>
            <person name="Goodwin L."/>
            <person name="Pitluck S."/>
            <person name="Clum A."/>
            <person name="Land M."/>
            <person name="Hauser L."/>
            <person name="Kyrpides N."/>
            <person name="Ivanova N."/>
            <person name="Chistoservova L."/>
            <person name="Kalyuzhnaya M."/>
            <person name="Woyke T."/>
        </authorList>
    </citation>
    <scope>NUCLEOTIDE SEQUENCE [LARGE SCALE GENOMIC DNA]</scope>
    <source>
        <strain evidence="5">301</strain>
    </source>
</reference>
<keyword evidence="1" id="KW-0472">Membrane</keyword>
<feature type="transmembrane region" description="Helical" evidence="1">
    <location>
        <begin position="296"/>
        <end position="312"/>
    </location>
</feature>
<accession>D7DLF2</accession>
<dbReference type="EMBL" id="CP002056">
    <property type="protein sequence ID" value="ADI30623.1"/>
    <property type="molecule type" value="Genomic_DNA"/>
</dbReference>
<dbReference type="AlphaFoldDB" id="D7DLF2"/>
<dbReference type="GO" id="GO:0016020">
    <property type="term" value="C:membrane"/>
    <property type="evidence" value="ECO:0007669"/>
    <property type="project" value="TreeGrafter"/>
</dbReference>
<evidence type="ECO:0000313" key="5">
    <source>
        <dbReference type="Proteomes" id="UP000000383"/>
    </source>
</evidence>